<reference evidence="2" key="1">
    <citation type="submission" date="2023-06" db="EMBL/GenBank/DDBJ databases">
        <authorList>
            <person name="Noh H."/>
        </authorList>
    </citation>
    <scope>NUCLEOTIDE SEQUENCE</scope>
    <source>
        <strain evidence="2">DUCC20226</strain>
    </source>
</reference>
<dbReference type="Proteomes" id="UP001265746">
    <property type="component" value="Unassembled WGS sequence"/>
</dbReference>
<proteinExistence type="predicted"/>
<dbReference type="AlphaFoldDB" id="A0AAD9VXI5"/>
<evidence type="ECO:0000313" key="3">
    <source>
        <dbReference type="Proteomes" id="UP001265746"/>
    </source>
</evidence>
<sequence>MGERSAGLGQQDAGDGDGQDEIELIGNGQGQDWRHLPVTLSGDLMGVMVCTKPPMKKPESPLELFCHEQQRHERIAFMMRGDEHVSKWPIDAHNTRGGQPAFQTQPQNRFQYEDILMKDAGEAAAANSKHSSSPFQVKLEVNGSDNMEEDPHLEEIRIAARIKTDRIQRKGARECREGRVRKKIRMAKRTQPTEPG</sequence>
<accession>A0AAD9VXI5</accession>
<organism evidence="2 3">
    <name type="scientific">Phomopsis amygdali</name>
    <name type="common">Fusicoccum amygdali</name>
    <dbReference type="NCBI Taxonomy" id="1214568"/>
    <lineage>
        <taxon>Eukaryota</taxon>
        <taxon>Fungi</taxon>
        <taxon>Dikarya</taxon>
        <taxon>Ascomycota</taxon>
        <taxon>Pezizomycotina</taxon>
        <taxon>Sordariomycetes</taxon>
        <taxon>Sordariomycetidae</taxon>
        <taxon>Diaporthales</taxon>
        <taxon>Diaporthaceae</taxon>
        <taxon>Diaporthe</taxon>
    </lineage>
</organism>
<comment type="caution">
    <text evidence="2">The sequence shown here is derived from an EMBL/GenBank/DDBJ whole genome shotgun (WGS) entry which is preliminary data.</text>
</comment>
<gene>
    <name evidence="2" type="ORF">N8I77_011799</name>
</gene>
<name>A0AAD9VXI5_PHOAM</name>
<feature type="region of interest" description="Disordered" evidence="1">
    <location>
        <begin position="1"/>
        <end position="28"/>
    </location>
</feature>
<dbReference type="EMBL" id="JAUJFL010000008">
    <property type="protein sequence ID" value="KAK2598379.1"/>
    <property type="molecule type" value="Genomic_DNA"/>
</dbReference>
<keyword evidence="3" id="KW-1185">Reference proteome</keyword>
<protein>
    <submittedName>
        <fullName evidence="2">Uncharacterized protein</fullName>
    </submittedName>
</protein>
<evidence type="ECO:0000256" key="1">
    <source>
        <dbReference type="SAM" id="MobiDB-lite"/>
    </source>
</evidence>
<evidence type="ECO:0000313" key="2">
    <source>
        <dbReference type="EMBL" id="KAK2598379.1"/>
    </source>
</evidence>
<feature type="compositionally biased region" description="Acidic residues" evidence="1">
    <location>
        <begin position="14"/>
        <end position="23"/>
    </location>
</feature>